<dbReference type="InterPro" id="IPR011990">
    <property type="entry name" value="TPR-like_helical_dom_sf"/>
</dbReference>
<dbReference type="EMBL" id="LPWH01000112">
    <property type="protein sequence ID" value="POQ98973.1"/>
    <property type="molecule type" value="Genomic_DNA"/>
</dbReference>
<sequence length="221" mass="24643">MEQSLPVTHFQHLVSRRFFTRAIAELCRVVLDEPHRADAWCYLGICYTETGHQKEAIAALTTAWALGSTSFEVPEALGCACLRRGDLDAAEEWFLRALRELSLHPQGSPREGQPDELPSGETAAEEARVGRGSILRNLAMARIYRGNPEDARFLLEEALEETPDDMLALHALSALQMQLNNPEAARKNIEIILATPQAPRWLRTVAERNYATLQAGWPVTA</sequence>
<dbReference type="RefSeq" id="WP_181015581.1">
    <property type="nucleotide sequence ID" value="NZ_LPWH01000112.1"/>
</dbReference>
<dbReference type="AlphaFoldDB" id="A0A2S4JHI5"/>
<dbReference type="Gene3D" id="1.25.40.10">
    <property type="entry name" value="Tetratricopeptide repeat domain"/>
    <property type="match status" value="1"/>
</dbReference>
<dbReference type="Proteomes" id="UP000237350">
    <property type="component" value="Unassembled WGS sequence"/>
</dbReference>
<dbReference type="Pfam" id="PF13432">
    <property type="entry name" value="TPR_16"/>
    <property type="match status" value="1"/>
</dbReference>
<reference evidence="3" key="1">
    <citation type="submission" date="2015-12" db="EMBL/GenBank/DDBJ databases">
        <authorList>
            <person name="Lodha T.D."/>
            <person name="Chintalapati S."/>
            <person name="Chintalapati V.R."/>
            <person name="Sravanthi T."/>
        </authorList>
    </citation>
    <scope>NUCLEOTIDE SEQUENCE [LARGE SCALE GENOMIC DNA]</scope>
    <source>
        <strain evidence="3">JC133</strain>
    </source>
</reference>
<evidence type="ECO:0000256" key="1">
    <source>
        <dbReference type="SAM" id="MobiDB-lite"/>
    </source>
</evidence>
<dbReference type="Pfam" id="PF14559">
    <property type="entry name" value="TPR_19"/>
    <property type="match status" value="1"/>
</dbReference>
<accession>A0A2S4JHI5</accession>
<dbReference type="SMART" id="SM00028">
    <property type="entry name" value="TPR"/>
    <property type="match status" value="3"/>
</dbReference>
<proteinExistence type="predicted"/>
<comment type="caution">
    <text evidence="2">The sequence shown here is derived from an EMBL/GenBank/DDBJ whole genome shotgun (WGS) entry which is preliminary data.</text>
</comment>
<dbReference type="InterPro" id="IPR019734">
    <property type="entry name" value="TPR_rpt"/>
</dbReference>
<evidence type="ECO:0000313" key="2">
    <source>
        <dbReference type="EMBL" id="POQ98973.1"/>
    </source>
</evidence>
<dbReference type="Pfam" id="PF13176">
    <property type="entry name" value="TPR_7"/>
    <property type="match status" value="1"/>
</dbReference>
<evidence type="ECO:0008006" key="4">
    <source>
        <dbReference type="Google" id="ProtNLM"/>
    </source>
</evidence>
<organism evidence="2 3">
    <name type="scientific">Alkalispirochaeta sphaeroplastigenens</name>
    <dbReference type="NCBI Taxonomy" id="1187066"/>
    <lineage>
        <taxon>Bacteria</taxon>
        <taxon>Pseudomonadati</taxon>
        <taxon>Spirochaetota</taxon>
        <taxon>Spirochaetia</taxon>
        <taxon>Spirochaetales</taxon>
        <taxon>Spirochaetaceae</taxon>
        <taxon>Alkalispirochaeta</taxon>
    </lineage>
</organism>
<dbReference type="SUPFAM" id="SSF48452">
    <property type="entry name" value="TPR-like"/>
    <property type="match status" value="1"/>
</dbReference>
<gene>
    <name evidence="2" type="ORF">AU468_11315</name>
</gene>
<feature type="region of interest" description="Disordered" evidence="1">
    <location>
        <begin position="104"/>
        <end position="126"/>
    </location>
</feature>
<name>A0A2S4JHI5_9SPIO</name>
<protein>
    <recommendedName>
        <fullName evidence="4">Tetratricopeptide repeat protein</fullName>
    </recommendedName>
</protein>
<evidence type="ECO:0000313" key="3">
    <source>
        <dbReference type="Proteomes" id="UP000237350"/>
    </source>
</evidence>
<keyword evidence="3" id="KW-1185">Reference proteome</keyword>